<reference evidence="2 3" key="1">
    <citation type="journal article" date="2017" name="Mol. Ecol.">
        <title>Comparative and population genomic landscape of Phellinus noxius: A hypervariable fungus causing root rot in trees.</title>
        <authorList>
            <person name="Chung C.L."/>
            <person name="Lee T.J."/>
            <person name="Akiba M."/>
            <person name="Lee H.H."/>
            <person name="Kuo T.H."/>
            <person name="Liu D."/>
            <person name="Ke H.M."/>
            <person name="Yokoi T."/>
            <person name="Roa M.B."/>
            <person name="Lu M.J."/>
            <person name="Chang Y.Y."/>
            <person name="Ann P.J."/>
            <person name="Tsai J.N."/>
            <person name="Chen C.Y."/>
            <person name="Tzean S.S."/>
            <person name="Ota Y."/>
            <person name="Hattori T."/>
            <person name="Sahashi N."/>
            <person name="Liou R.F."/>
            <person name="Kikuchi T."/>
            <person name="Tsai I.J."/>
        </authorList>
    </citation>
    <scope>NUCLEOTIDE SEQUENCE [LARGE SCALE GENOMIC DNA]</scope>
    <source>
        <strain evidence="2 3">FFPRI411160</strain>
    </source>
</reference>
<feature type="signal peptide" evidence="1">
    <location>
        <begin position="1"/>
        <end position="19"/>
    </location>
</feature>
<comment type="caution">
    <text evidence="2">The sequence shown here is derived from an EMBL/GenBank/DDBJ whole genome shotgun (WGS) entry which is preliminary data.</text>
</comment>
<keyword evidence="3" id="KW-1185">Reference proteome</keyword>
<dbReference type="Proteomes" id="UP000217199">
    <property type="component" value="Unassembled WGS sequence"/>
</dbReference>
<organism evidence="2 3">
    <name type="scientific">Pyrrhoderma noxium</name>
    <dbReference type="NCBI Taxonomy" id="2282107"/>
    <lineage>
        <taxon>Eukaryota</taxon>
        <taxon>Fungi</taxon>
        <taxon>Dikarya</taxon>
        <taxon>Basidiomycota</taxon>
        <taxon>Agaricomycotina</taxon>
        <taxon>Agaricomycetes</taxon>
        <taxon>Hymenochaetales</taxon>
        <taxon>Hymenochaetaceae</taxon>
        <taxon>Pyrrhoderma</taxon>
    </lineage>
</organism>
<dbReference type="InParanoid" id="A0A286U851"/>
<gene>
    <name evidence="2" type="ORF">PNOK_0856700</name>
</gene>
<feature type="chain" id="PRO_5013917804" description="Secreted protein" evidence="1">
    <location>
        <begin position="20"/>
        <end position="76"/>
    </location>
</feature>
<accession>A0A286U851</accession>
<evidence type="ECO:0000313" key="2">
    <source>
        <dbReference type="EMBL" id="PAV15709.1"/>
    </source>
</evidence>
<proteinExistence type="predicted"/>
<dbReference type="EMBL" id="NBII01000009">
    <property type="protein sequence ID" value="PAV15709.1"/>
    <property type="molecule type" value="Genomic_DNA"/>
</dbReference>
<keyword evidence="1" id="KW-0732">Signal</keyword>
<protein>
    <recommendedName>
        <fullName evidence="4">Secreted protein</fullName>
    </recommendedName>
</protein>
<evidence type="ECO:0008006" key="4">
    <source>
        <dbReference type="Google" id="ProtNLM"/>
    </source>
</evidence>
<sequence length="76" mass="8395">MTSIVKISLFLFSTYICDTGLEREGRRRSTLSFGTRRTASVSRITVMFQTKLSSCSLACGGSIAILSRTCEFIMSL</sequence>
<name>A0A286U851_9AGAM</name>
<evidence type="ECO:0000313" key="3">
    <source>
        <dbReference type="Proteomes" id="UP000217199"/>
    </source>
</evidence>
<dbReference type="AlphaFoldDB" id="A0A286U851"/>
<evidence type="ECO:0000256" key="1">
    <source>
        <dbReference type="SAM" id="SignalP"/>
    </source>
</evidence>